<evidence type="ECO:0000259" key="2">
    <source>
        <dbReference type="Pfam" id="PF12776"/>
    </source>
</evidence>
<name>A0A0D3GZ67_9ORYZ</name>
<evidence type="ECO:0000256" key="1">
    <source>
        <dbReference type="SAM" id="MobiDB-lite"/>
    </source>
</evidence>
<reference evidence="3" key="2">
    <citation type="submission" date="2015-03" db="UniProtKB">
        <authorList>
            <consortium name="EnsemblPlants"/>
        </authorList>
    </citation>
    <scope>IDENTIFICATION</scope>
</reference>
<dbReference type="eggNOG" id="ENOG502QV1X">
    <property type="taxonomic scope" value="Eukaryota"/>
</dbReference>
<dbReference type="HOGENOM" id="CLU_092221_0_0_1"/>
<sequence>MAGGRTYWDKALTKIFLDLCIAEKIKRNHNKKGRTNIGWQNLYRNFREQSGKTYDNKQLQNKFSTFKRQYKLWKSLKNKSGGGWDNNSSTIRCDDDWWEDRIEENRDARQSRGKPLEYEDELTTHFGCMDTEEGTMLCVGGIGKRTPSSGSDDNLTPMSNDNVGLSSAGRKEQVVDRPPPKKSKNMEYYVGCVSESMLERSRNESSVLRGEQDEIKELLQLVEEDGVAQGSELYFIATDLFRSAARWAAFRCIYPAENRKAWLRWTWDNARKK</sequence>
<dbReference type="Gramene" id="OBART08G11320.1">
    <property type="protein sequence ID" value="OBART08G11320.1"/>
    <property type="gene ID" value="OBART08G11320"/>
</dbReference>
<keyword evidence="4" id="KW-1185">Reference proteome</keyword>
<feature type="region of interest" description="Disordered" evidence="1">
    <location>
        <begin position="146"/>
        <end position="182"/>
    </location>
</feature>
<protein>
    <recommendedName>
        <fullName evidence="2">Myb/SANT-like domain-containing protein</fullName>
    </recommendedName>
</protein>
<evidence type="ECO:0000313" key="4">
    <source>
        <dbReference type="Proteomes" id="UP000026960"/>
    </source>
</evidence>
<dbReference type="PANTHER" id="PTHR47069">
    <property type="match status" value="1"/>
</dbReference>
<proteinExistence type="predicted"/>
<dbReference type="PANTHER" id="PTHR47069:SF8">
    <property type="entry name" value="MYB_SANT-LIKE DOMAIN-CONTAINING PROTEIN"/>
    <property type="match status" value="1"/>
</dbReference>
<dbReference type="AlphaFoldDB" id="A0A0D3GZ67"/>
<evidence type="ECO:0000313" key="3">
    <source>
        <dbReference type="EnsemblPlants" id="OBART08G11320.1"/>
    </source>
</evidence>
<accession>A0A0D3GZ67</accession>
<dbReference type="PaxDb" id="65489-OBART08G11320.1"/>
<dbReference type="EnsemblPlants" id="OBART08G11320.1">
    <property type="protein sequence ID" value="OBART08G11320.1"/>
    <property type="gene ID" value="OBART08G11320"/>
</dbReference>
<organism evidence="3">
    <name type="scientific">Oryza barthii</name>
    <dbReference type="NCBI Taxonomy" id="65489"/>
    <lineage>
        <taxon>Eukaryota</taxon>
        <taxon>Viridiplantae</taxon>
        <taxon>Streptophyta</taxon>
        <taxon>Embryophyta</taxon>
        <taxon>Tracheophyta</taxon>
        <taxon>Spermatophyta</taxon>
        <taxon>Magnoliopsida</taxon>
        <taxon>Liliopsida</taxon>
        <taxon>Poales</taxon>
        <taxon>Poaceae</taxon>
        <taxon>BOP clade</taxon>
        <taxon>Oryzoideae</taxon>
        <taxon>Oryzeae</taxon>
        <taxon>Oryzinae</taxon>
        <taxon>Oryza</taxon>
    </lineage>
</organism>
<feature type="compositionally biased region" description="Polar residues" evidence="1">
    <location>
        <begin position="146"/>
        <end position="165"/>
    </location>
</feature>
<dbReference type="Pfam" id="PF12776">
    <property type="entry name" value="Myb_DNA-bind_3"/>
    <property type="match status" value="1"/>
</dbReference>
<dbReference type="Proteomes" id="UP000026960">
    <property type="component" value="Chromosome 8"/>
</dbReference>
<feature type="domain" description="Myb/SANT-like" evidence="2">
    <location>
        <begin position="7"/>
        <end position="100"/>
    </location>
</feature>
<dbReference type="InterPro" id="IPR024752">
    <property type="entry name" value="Myb/SANT-like_dom"/>
</dbReference>
<feature type="compositionally biased region" description="Basic and acidic residues" evidence="1">
    <location>
        <begin position="169"/>
        <end position="179"/>
    </location>
</feature>
<reference evidence="3" key="1">
    <citation type="journal article" date="2009" name="Rice">
        <title>De Novo Next Generation Sequencing of Plant Genomes.</title>
        <authorList>
            <person name="Rounsley S."/>
            <person name="Marri P.R."/>
            <person name="Yu Y."/>
            <person name="He R."/>
            <person name="Sisneros N."/>
            <person name="Goicoechea J.L."/>
            <person name="Lee S.J."/>
            <person name="Angelova A."/>
            <person name="Kudrna D."/>
            <person name="Luo M."/>
            <person name="Affourtit J."/>
            <person name="Desany B."/>
            <person name="Knight J."/>
            <person name="Niazi F."/>
            <person name="Egholm M."/>
            <person name="Wing R.A."/>
        </authorList>
    </citation>
    <scope>NUCLEOTIDE SEQUENCE [LARGE SCALE GENOMIC DNA]</scope>
    <source>
        <strain evidence="3">cv. IRGC 105608</strain>
    </source>
</reference>
<dbReference type="STRING" id="65489.A0A0D3GZ67"/>